<dbReference type="RefSeq" id="WP_011391915.1">
    <property type="nucleotide sequence ID" value="NZ_DF238840.1"/>
</dbReference>
<sequence>MAIAGDVEKNKNREYSLDHVVSRVLLAGVLTSVVLMLLGMGLLALNPGLAQANVLPVSQVLKLIPHFHPMALIDLGLLVLLLTPLARVIITGLGFALEGDWLFAAIALLVLVVLVISLAVGSA</sequence>
<proteinExistence type="predicted"/>
<accession>A0A0S6UBF9</accession>
<feature type="transmembrane region" description="Helical" evidence="1">
    <location>
        <begin position="71"/>
        <end position="95"/>
    </location>
</feature>
<protein>
    <recommendedName>
        <fullName evidence="3">DUF1634 domain-containing protein</fullName>
    </recommendedName>
</protein>
<feature type="transmembrane region" description="Helical" evidence="1">
    <location>
        <begin position="101"/>
        <end position="121"/>
    </location>
</feature>
<feature type="transmembrane region" description="Helical" evidence="1">
    <location>
        <begin position="20"/>
        <end position="45"/>
    </location>
</feature>
<keyword evidence="1" id="KW-0472">Membrane</keyword>
<reference evidence="2" key="1">
    <citation type="journal article" date="2014" name="Gene">
        <title>Genome-guided analysis of transformation efficiency and carbon dioxide assimilation by Moorella thermoacetica Y72.</title>
        <authorList>
            <person name="Tsukahara K."/>
            <person name="Kita A."/>
            <person name="Nakashimada Y."/>
            <person name="Hoshino T."/>
            <person name="Murakami K."/>
        </authorList>
    </citation>
    <scope>NUCLEOTIDE SEQUENCE [LARGE SCALE GENOMIC DNA]</scope>
    <source>
        <strain evidence="2">Y72</strain>
    </source>
</reference>
<name>A0A0S6UBF9_NEOTH</name>
<keyword evidence="1" id="KW-1133">Transmembrane helix</keyword>
<evidence type="ECO:0008006" key="3">
    <source>
        <dbReference type="Google" id="ProtNLM"/>
    </source>
</evidence>
<dbReference type="Pfam" id="PF07843">
    <property type="entry name" value="DUF1634"/>
    <property type="match status" value="1"/>
</dbReference>
<dbReference type="InterPro" id="IPR012861">
    <property type="entry name" value="DUF1634"/>
</dbReference>
<dbReference type="AlphaFoldDB" id="A0A0S6UBF9"/>
<evidence type="ECO:0000313" key="2">
    <source>
        <dbReference type="EMBL" id="GAF26069.1"/>
    </source>
</evidence>
<evidence type="ECO:0000256" key="1">
    <source>
        <dbReference type="SAM" id="Phobius"/>
    </source>
</evidence>
<organism evidence="2">
    <name type="scientific">Moorella thermoacetica Y72</name>
    <dbReference type="NCBI Taxonomy" id="1325331"/>
    <lineage>
        <taxon>Bacteria</taxon>
        <taxon>Bacillati</taxon>
        <taxon>Bacillota</taxon>
        <taxon>Clostridia</taxon>
        <taxon>Neomoorellales</taxon>
        <taxon>Neomoorellaceae</taxon>
        <taxon>Neomoorella</taxon>
    </lineage>
</organism>
<gene>
    <name evidence="2" type="ORF">MTY_1406</name>
</gene>
<dbReference type="Proteomes" id="UP000063718">
    <property type="component" value="Unassembled WGS sequence"/>
</dbReference>
<keyword evidence="1" id="KW-0812">Transmembrane</keyword>
<dbReference type="GeneID" id="45616412"/>
<dbReference type="EMBL" id="DF238840">
    <property type="protein sequence ID" value="GAF26069.1"/>
    <property type="molecule type" value="Genomic_DNA"/>
</dbReference>